<accession>A0A975HLL4</accession>
<feature type="transmembrane region" description="Helical" evidence="3">
    <location>
        <begin position="145"/>
        <end position="166"/>
    </location>
</feature>
<dbReference type="KEGG" id="pxi:J5O05_04780"/>
<evidence type="ECO:0000259" key="4">
    <source>
        <dbReference type="PROSITE" id="PS51755"/>
    </source>
</evidence>
<dbReference type="Proteomes" id="UP000664904">
    <property type="component" value="Chromosome"/>
</dbReference>
<evidence type="ECO:0000313" key="5">
    <source>
        <dbReference type="EMBL" id="QTH72203.1"/>
    </source>
</evidence>
<gene>
    <name evidence="5" type="ORF">J5O05_04780</name>
</gene>
<protein>
    <submittedName>
        <fullName evidence="5">Winged helix-turn-helix domain-containing protein</fullName>
    </submittedName>
</protein>
<evidence type="ECO:0000256" key="1">
    <source>
        <dbReference type="ARBA" id="ARBA00023125"/>
    </source>
</evidence>
<keyword evidence="3" id="KW-0812">Transmembrane</keyword>
<dbReference type="RefSeq" id="WP_208843825.1">
    <property type="nucleotide sequence ID" value="NZ_CP072133.1"/>
</dbReference>
<dbReference type="AlphaFoldDB" id="A0A975HLL4"/>
<keyword evidence="1 2" id="KW-0238">DNA-binding</keyword>
<dbReference type="InterPro" id="IPR001867">
    <property type="entry name" value="OmpR/PhoB-type_DNA-bd"/>
</dbReference>
<feature type="DNA-binding region" description="OmpR/PhoB-type" evidence="2">
    <location>
        <begin position="21"/>
        <end position="117"/>
    </location>
</feature>
<dbReference type="InterPro" id="IPR036388">
    <property type="entry name" value="WH-like_DNA-bd_sf"/>
</dbReference>
<dbReference type="CDD" id="cd00383">
    <property type="entry name" value="trans_reg_C"/>
    <property type="match status" value="1"/>
</dbReference>
<keyword evidence="3" id="KW-1133">Transmembrane helix</keyword>
<reference evidence="5" key="1">
    <citation type="submission" date="2021-03" db="EMBL/GenBank/DDBJ databases">
        <title>Complete Genome of Pseudoalteromonas xiamenensis STKMTI.2, a new potential marine bacterium producing anti-Vibrio compounds.</title>
        <authorList>
            <person name="Handayani D.P."/>
            <person name="Isnansetyo A."/>
            <person name="Istiqomah I."/>
            <person name="Jumina J."/>
        </authorList>
    </citation>
    <scope>NUCLEOTIDE SEQUENCE</scope>
    <source>
        <strain evidence="5">STKMTI.2</strain>
    </source>
</reference>
<dbReference type="Gene3D" id="1.10.10.10">
    <property type="entry name" value="Winged helix-like DNA-binding domain superfamily/Winged helix DNA-binding domain"/>
    <property type="match status" value="1"/>
</dbReference>
<dbReference type="Pfam" id="PF00486">
    <property type="entry name" value="Trans_reg_C"/>
    <property type="match status" value="1"/>
</dbReference>
<dbReference type="InterPro" id="IPR016032">
    <property type="entry name" value="Sig_transdc_resp-reg_C-effctor"/>
</dbReference>
<keyword evidence="3" id="KW-0472">Membrane</keyword>
<organism evidence="5 6">
    <name type="scientific">Pseudoalteromonas xiamenensis</name>
    <dbReference type="NCBI Taxonomy" id="882626"/>
    <lineage>
        <taxon>Bacteria</taxon>
        <taxon>Pseudomonadati</taxon>
        <taxon>Pseudomonadota</taxon>
        <taxon>Gammaproteobacteria</taxon>
        <taxon>Alteromonadales</taxon>
        <taxon>Pseudoalteromonadaceae</taxon>
        <taxon>Pseudoalteromonas</taxon>
    </lineage>
</organism>
<dbReference type="PROSITE" id="PS51755">
    <property type="entry name" value="OMPR_PHOB"/>
    <property type="match status" value="1"/>
</dbReference>
<name>A0A975HLL4_9GAMM</name>
<dbReference type="SUPFAM" id="SSF46894">
    <property type="entry name" value="C-terminal effector domain of the bipartite response regulators"/>
    <property type="match status" value="1"/>
</dbReference>
<sequence length="410" mass="46167">MLDCFESEPKAHANNQQVNLRDGFWVNDVQVSPATGELICHGRQTRLEPKVMDVLVLLALQEGQVVSAETIFEQVWPRAIFNPISIRRAINQIRNALGDLGKDVLKTYPKRGYALHGMIKVNAVSPKLLQGFSLYKQTAFHRAPAYLLCSLAVLMLCGVVGIFFIATSSSPKIPHVSNLRPISATLEDESFSLFTPDSNAMIYLKDPANDTLGTQVWLSSLDRTTSNLIWQSNEHIRYAAWVRPSVSSYKHQLLIVSQQGNELVFESLLMDSHYQKHSVQRHFTFNGTLGIGNFVVINDSVVFLSKEMGVSALYRGNLRTGFLDKIYEPTNGFLPYRIANAEGASTVAMMGFDDHHRSQIRLLDVQSKRVETIATLDENWYFITYADVSKGYLLSDGKRLRYLDNQNESL</sequence>
<feature type="domain" description="OmpR/PhoB-type" evidence="4">
    <location>
        <begin position="21"/>
        <end position="117"/>
    </location>
</feature>
<evidence type="ECO:0000256" key="2">
    <source>
        <dbReference type="PROSITE-ProRule" id="PRU01091"/>
    </source>
</evidence>
<dbReference type="EMBL" id="CP072133">
    <property type="protein sequence ID" value="QTH72203.1"/>
    <property type="molecule type" value="Genomic_DNA"/>
</dbReference>
<proteinExistence type="predicted"/>
<dbReference type="GO" id="GO:0003677">
    <property type="term" value="F:DNA binding"/>
    <property type="evidence" value="ECO:0007669"/>
    <property type="project" value="UniProtKB-UniRule"/>
</dbReference>
<evidence type="ECO:0000256" key="3">
    <source>
        <dbReference type="SAM" id="Phobius"/>
    </source>
</evidence>
<keyword evidence="6" id="KW-1185">Reference proteome</keyword>
<dbReference type="SMART" id="SM00862">
    <property type="entry name" value="Trans_reg_C"/>
    <property type="match status" value="1"/>
</dbReference>
<dbReference type="GO" id="GO:0000160">
    <property type="term" value="P:phosphorelay signal transduction system"/>
    <property type="evidence" value="ECO:0007669"/>
    <property type="project" value="InterPro"/>
</dbReference>
<evidence type="ECO:0000313" key="6">
    <source>
        <dbReference type="Proteomes" id="UP000664904"/>
    </source>
</evidence>
<dbReference type="GO" id="GO:0006355">
    <property type="term" value="P:regulation of DNA-templated transcription"/>
    <property type="evidence" value="ECO:0007669"/>
    <property type="project" value="InterPro"/>
</dbReference>